<evidence type="ECO:0000313" key="1">
    <source>
        <dbReference type="EMBL" id="AIJ48478.1"/>
    </source>
</evidence>
<dbReference type="Proteomes" id="UP000028782">
    <property type="component" value="Chromosome"/>
</dbReference>
<dbReference type="EMBL" id="CP006704">
    <property type="protein sequence ID" value="AIJ48478.1"/>
    <property type="molecule type" value="Genomic_DNA"/>
</dbReference>
<evidence type="ECO:0000313" key="2">
    <source>
        <dbReference type="Proteomes" id="UP000028782"/>
    </source>
</evidence>
<dbReference type="HOGENOM" id="CLU_1413040_0_0_4"/>
<proteinExistence type="predicted"/>
<accession>A0A076PS01</accession>
<dbReference type="KEGG" id="ctes:O987_21942"/>
<sequence length="192" mass="22621">MNITISDEYFTKFIRNEIPHDKNISEDLKNSTGYLFRRLLITSKKLLELSAQKKGIPIDEHIRRQRSSKAGVARNNGRQELINEFKKLFTQIELNLNTPLKNTNKSNLKNGKIKNFKNLYDCFYLEFIQIIIEYQKSAKQNNKNYGLTLQADNLDTKFKDWSKRDEDFRVLIDKIYNSDMPNKKIAPRGRAL</sequence>
<reference evidence="1 2" key="1">
    <citation type="journal article" date="2014" name="Genome Announc.">
        <title>Complete Genome Sequence of Polychlorinated Biphenyl Degrader Comamonas testosteroni TK102 (NBRC 109938).</title>
        <authorList>
            <person name="Fukuda K."/>
            <person name="Hosoyama A."/>
            <person name="Tsuchikane K."/>
            <person name="Ohji S."/>
            <person name="Yamazoe A."/>
            <person name="Fujita N."/>
            <person name="Shintani M."/>
            <person name="Kimbara K."/>
        </authorList>
    </citation>
    <scope>NUCLEOTIDE SEQUENCE [LARGE SCALE GENOMIC DNA]</scope>
    <source>
        <strain evidence="1">TK102</strain>
    </source>
</reference>
<dbReference type="AlphaFoldDB" id="A0A076PS01"/>
<organism evidence="1 2">
    <name type="scientific">Comamonas testosteroni TK102</name>
    <dbReference type="NCBI Taxonomy" id="1392005"/>
    <lineage>
        <taxon>Bacteria</taxon>
        <taxon>Pseudomonadati</taxon>
        <taxon>Pseudomonadota</taxon>
        <taxon>Betaproteobacteria</taxon>
        <taxon>Burkholderiales</taxon>
        <taxon>Comamonadaceae</taxon>
        <taxon>Comamonas</taxon>
    </lineage>
</organism>
<protein>
    <submittedName>
        <fullName evidence="1">Transketolase</fullName>
    </submittedName>
</protein>
<gene>
    <name evidence="1" type="ORF">O987_21942</name>
</gene>
<name>A0A076PS01_COMTE</name>